<evidence type="ECO:0000313" key="9">
    <source>
        <dbReference type="Proteomes" id="UP001216390"/>
    </source>
</evidence>
<dbReference type="PROSITE" id="PS50850">
    <property type="entry name" value="MFS"/>
    <property type="match status" value="1"/>
</dbReference>
<feature type="transmembrane region" description="Helical" evidence="6">
    <location>
        <begin position="183"/>
        <end position="203"/>
    </location>
</feature>
<feature type="transmembrane region" description="Helical" evidence="6">
    <location>
        <begin position="278"/>
        <end position="304"/>
    </location>
</feature>
<feature type="domain" description="Major facilitator superfamily (MFS) profile" evidence="7">
    <location>
        <begin position="28"/>
        <end position="516"/>
    </location>
</feature>
<dbReference type="SUPFAM" id="SSF103473">
    <property type="entry name" value="MFS general substrate transporter"/>
    <property type="match status" value="1"/>
</dbReference>
<feature type="transmembrane region" description="Helical" evidence="6">
    <location>
        <begin position="349"/>
        <end position="368"/>
    </location>
</feature>
<feature type="transmembrane region" description="Helical" evidence="6">
    <location>
        <begin position="66"/>
        <end position="84"/>
    </location>
</feature>
<dbReference type="RefSeq" id="WP_272735793.1">
    <property type="nucleotide sequence ID" value="NZ_CP116942.1"/>
</dbReference>
<name>A0AAE9Y4T5_9ACTN</name>
<evidence type="ECO:0000256" key="1">
    <source>
        <dbReference type="ARBA" id="ARBA00004651"/>
    </source>
</evidence>
<sequence>MTTTTQLGPPPEIPGLHDEVIVDPRRRLLVLAAMCVALVAVVASVSGLNVAQQALAADLDASQSELLWIINGYTLALAALLMPVGAIGDRWGRKPVLMIGLVAFSLINLASSFASEPGVLIALRVLAGLSAAMVMPVTLSVITTSFPREEQAKAIGTWAGFAGAGGIIGLFASAAIIDNATWPWVFALPIALAAVSFVLTAAFVPHSVEHTGAGFDIAGSLLSILAVGGLVLAFHEGPERGWTDAVTVAAVAAGLLGTVAFVLVELRRDHPLVDVRVFALRGLAAGSINLFVVFAVMFSLFLVLVQYLQAVLGYSALKAASGLLPMAAMMMPLSTIAPTIAERIGFRRTLVTGMLLLAGGLVLFATLADPGGGYLSVLPGILVLGAGVGLAMSPSTAAITSSLPEEKQGVASALNDTVREMGGAVGIALIGSVLNSAYRSNIEPTAVSLPPEVAEPVTSGIGGALAAAGRMGADGTALVDASRQAFVDGMAPALYLAAGLALVAAVFTALRGPKKPVQVESRPGPSGDEPPIEGDHSR</sequence>
<feature type="transmembrane region" description="Helical" evidence="6">
    <location>
        <begin position="246"/>
        <end position="266"/>
    </location>
</feature>
<feature type="transmembrane region" description="Helical" evidence="6">
    <location>
        <begin position="374"/>
        <end position="392"/>
    </location>
</feature>
<dbReference type="Pfam" id="PF07690">
    <property type="entry name" value="MFS_1"/>
    <property type="match status" value="1"/>
</dbReference>
<evidence type="ECO:0000259" key="7">
    <source>
        <dbReference type="PROSITE" id="PS50850"/>
    </source>
</evidence>
<feature type="transmembrane region" description="Helical" evidence="6">
    <location>
        <begin position="316"/>
        <end position="337"/>
    </location>
</feature>
<feature type="transmembrane region" description="Helical" evidence="6">
    <location>
        <begin position="28"/>
        <end position="46"/>
    </location>
</feature>
<proteinExistence type="predicted"/>
<dbReference type="GO" id="GO:0005886">
    <property type="term" value="C:plasma membrane"/>
    <property type="evidence" value="ECO:0007669"/>
    <property type="project" value="UniProtKB-SubCell"/>
</dbReference>
<accession>A0AAE9Y4T5</accession>
<gene>
    <name evidence="8" type="ORF">PO878_17350</name>
</gene>
<dbReference type="Proteomes" id="UP001216390">
    <property type="component" value="Chromosome"/>
</dbReference>
<feature type="region of interest" description="Disordered" evidence="5">
    <location>
        <begin position="514"/>
        <end position="538"/>
    </location>
</feature>
<keyword evidence="9" id="KW-1185">Reference proteome</keyword>
<comment type="subcellular location">
    <subcellularLocation>
        <location evidence="1">Cell membrane</location>
        <topology evidence="1">Multi-pass membrane protein</topology>
    </subcellularLocation>
</comment>
<feature type="transmembrane region" description="Helical" evidence="6">
    <location>
        <begin position="121"/>
        <end position="142"/>
    </location>
</feature>
<keyword evidence="2 6" id="KW-0812">Transmembrane</keyword>
<evidence type="ECO:0000313" key="8">
    <source>
        <dbReference type="EMBL" id="WCO66270.1"/>
    </source>
</evidence>
<dbReference type="KEGG" id="ima:PO878_17350"/>
<keyword evidence="3 6" id="KW-1133">Transmembrane helix</keyword>
<feature type="transmembrane region" description="Helical" evidence="6">
    <location>
        <begin position="215"/>
        <end position="234"/>
    </location>
</feature>
<dbReference type="GO" id="GO:0022857">
    <property type="term" value="F:transmembrane transporter activity"/>
    <property type="evidence" value="ECO:0007669"/>
    <property type="project" value="InterPro"/>
</dbReference>
<dbReference type="InterPro" id="IPR036259">
    <property type="entry name" value="MFS_trans_sf"/>
</dbReference>
<feature type="transmembrane region" description="Helical" evidence="6">
    <location>
        <begin position="493"/>
        <end position="510"/>
    </location>
</feature>
<organism evidence="8 9">
    <name type="scientific">Iamia majanohamensis</name>
    <dbReference type="NCBI Taxonomy" id="467976"/>
    <lineage>
        <taxon>Bacteria</taxon>
        <taxon>Bacillati</taxon>
        <taxon>Actinomycetota</taxon>
        <taxon>Acidimicrobiia</taxon>
        <taxon>Acidimicrobiales</taxon>
        <taxon>Iamiaceae</taxon>
        <taxon>Iamia</taxon>
    </lineage>
</organism>
<dbReference type="PANTHER" id="PTHR42718">
    <property type="entry name" value="MAJOR FACILITATOR SUPERFAMILY MULTIDRUG TRANSPORTER MFSC"/>
    <property type="match status" value="1"/>
</dbReference>
<feature type="transmembrane region" description="Helical" evidence="6">
    <location>
        <begin position="96"/>
        <end position="115"/>
    </location>
</feature>
<dbReference type="InterPro" id="IPR011701">
    <property type="entry name" value="MFS"/>
</dbReference>
<dbReference type="Gene3D" id="1.20.1250.20">
    <property type="entry name" value="MFS general substrate transporter like domains"/>
    <property type="match status" value="1"/>
</dbReference>
<keyword evidence="4 6" id="KW-0472">Membrane</keyword>
<protein>
    <submittedName>
        <fullName evidence="8">MFS transporter</fullName>
    </submittedName>
</protein>
<evidence type="ECO:0000256" key="6">
    <source>
        <dbReference type="SAM" id="Phobius"/>
    </source>
</evidence>
<dbReference type="InterPro" id="IPR020846">
    <property type="entry name" value="MFS_dom"/>
</dbReference>
<evidence type="ECO:0000256" key="2">
    <source>
        <dbReference type="ARBA" id="ARBA00022692"/>
    </source>
</evidence>
<reference evidence="8" key="1">
    <citation type="submission" date="2023-01" db="EMBL/GenBank/DDBJ databases">
        <title>The diversity of Class Acidimicrobiia in South China Sea sediment environments and the proposal of Iamia marina sp. nov., a novel species of the genus Iamia.</title>
        <authorList>
            <person name="He Y."/>
            <person name="Tian X."/>
        </authorList>
    </citation>
    <scope>NUCLEOTIDE SEQUENCE</scope>
    <source>
        <strain evidence="8">DSM 19957</strain>
    </source>
</reference>
<dbReference type="CDD" id="cd17321">
    <property type="entry name" value="MFS_MMR_MDR_like"/>
    <property type="match status" value="1"/>
</dbReference>
<feature type="transmembrane region" description="Helical" evidence="6">
    <location>
        <begin position="154"/>
        <end position="177"/>
    </location>
</feature>
<evidence type="ECO:0000256" key="5">
    <source>
        <dbReference type="SAM" id="MobiDB-lite"/>
    </source>
</evidence>
<dbReference type="PANTHER" id="PTHR42718:SF42">
    <property type="entry name" value="EXPORT PROTEIN"/>
    <property type="match status" value="1"/>
</dbReference>
<dbReference type="Gene3D" id="1.20.1720.10">
    <property type="entry name" value="Multidrug resistance protein D"/>
    <property type="match status" value="1"/>
</dbReference>
<dbReference type="AlphaFoldDB" id="A0AAE9Y4T5"/>
<evidence type="ECO:0000256" key="4">
    <source>
        <dbReference type="ARBA" id="ARBA00023136"/>
    </source>
</evidence>
<evidence type="ECO:0000256" key="3">
    <source>
        <dbReference type="ARBA" id="ARBA00022989"/>
    </source>
</evidence>
<dbReference type="EMBL" id="CP116942">
    <property type="protein sequence ID" value="WCO66270.1"/>
    <property type="molecule type" value="Genomic_DNA"/>
</dbReference>